<feature type="transmembrane region" description="Helical" evidence="3">
    <location>
        <begin position="1100"/>
        <end position="1119"/>
    </location>
</feature>
<dbReference type="Gene3D" id="3.40.190.10">
    <property type="entry name" value="Periplasmic binding protein-like II"/>
    <property type="match status" value="3"/>
</dbReference>
<keyword evidence="3" id="KW-0472">Membrane</keyword>
<feature type="region of interest" description="Disordered" evidence="2">
    <location>
        <begin position="1504"/>
        <end position="1527"/>
    </location>
</feature>
<dbReference type="Proteomes" id="UP000751190">
    <property type="component" value="Unassembled WGS sequence"/>
</dbReference>
<evidence type="ECO:0000313" key="7">
    <source>
        <dbReference type="EMBL" id="KAG8463347.1"/>
    </source>
</evidence>
<dbReference type="InterPro" id="IPR050962">
    <property type="entry name" value="Phosphate-bind_PstS"/>
</dbReference>
<dbReference type="PANTHER" id="PTHR42996:SF1">
    <property type="entry name" value="PHOSPHATE-BINDING PROTEIN PSTS"/>
    <property type="match status" value="1"/>
</dbReference>
<feature type="domain" description="PBP" evidence="6">
    <location>
        <begin position="33"/>
        <end position="348"/>
    </location>
</feature>
<sequence>MGHWRALLGLAAASLRGAQGGADLSCLASMPLDNTVCAAGASLPNAIYQDATFAYGFTPDGVPVTYKPTGSTTGKNSIIANTVSFAGSDSLLRDADYVNVPDLQMYPAVAAAVVPLYNVPGLSAALVLDRATLPLIFLGDIRRWNDPRIAALQGMGVVLPDREISVVVRDDGSGTSEVWTTALAMFSACVAADCSAPGDAATFQGRLGRGAERPDWCEGAIVSEVRDSGFSTSGTVTCAKATHAGVHWSYTRGFKNSGVVAAVAAIEGSIGYAVYSDAISSGQQIAHMVNLAGITVAPTAETLSFALMELGGNLNERGNAVLIDAKASRAWPISTYTYFVMRKGYAQTARMRSTSADAAFAVQATGGALTREQYEAQYSCATRLQTLQYLIFFYTSDVTANIGTRLGFTTLPRFMAERLIADLAAQIYCISSPTSTFSALALAQLGPTQLVLPITQSLSRVMAPYFDTFATVDDTVRWSGEVFVRASSAFARWRSGERTVALVSLAHVPAAERELSGGASSPLIIAGVVPVFHVDGYPWLDASGAKRPLVLSVDVIAQILLGNVTRWSDGQLDELQPDGHPPLPDEPILLVTRSDSSETTSTLTLALAAASDAFRAAHGDEVSTLAAPGAPNVLVADSELATEAAVTFYGSSLGFVSLTASAVEADQIAALSTRSGSGGMVLPFSVGALRACAHASALVHVDALNSYYELGRANSAADGCWPFATSYELVVRTDVLDDECAQDAERAQYVEVLFARWLFTGEDVIKPFASFNVYAVDGALRAKFALDAIGKRCVSCAGGLFLPAGGRVAEDCRSCEAGTFRDRSEFQQAVCHVCEPGTFAEPGSEACMPCEAGTYAGSAGAGECIKCNGTYYQPDAAQTACLACPPNTRTLFLGSVERTDCTCDVHFFNADGAAGELCEPCPVGGICAGGTALPLAERHWWFADANRSSILRCKIAGAPCPGGEAETCEIGYESELCSDCSAGFYRTSVNTCSQCAPNNRATAGAGIPVMFAVAFAMNLHANIDRQGPLMRSSIAIAANVDNLIVFFQVFNLLLDIDSVWPPAVRALMGSLSFLRINLSVFSLQCAIPLDFAQNWRAAVFGPWFFVLVQVAFGVVRELYDRCALWRSGAERDPMLPGLINVYRTFNASLYAMSLLFLVSTSATFQAFACYVQPDGSTSLRIYPAIRCYSPEWYDSFYVHAVTSLCITVVGYPLLLLAIFATGFHRYEKYSAYNRMTMAVTNPYKARLFWWDGVELVRKLMLVVIIAFSSSPRTQLAACALIVLLNLYLHVSVRPYKHQNVNVVASVSMISLLVVLICGLGLHHIGAADGSLTTADENYEALVGFTVLVYVACCFVPALTVYIICDLIVVMYRAHTSGRVMNRVSVDENLLAATVYMMSIIDPRALIAQVALSIDDEDVHSQFNHAINFLFSVSCNNKEFQRTPQGNALAAYPLAAEEHRLKSSAAKARELLAILQKASDSLAKAGLSTGSCAINAAGSSRTLDFRRSSDMDGGTVIVPGPPSSPTRLSQAARIAVDVGDDRSVSRHAFASRLSFYGQTVPLTIERRNSSPSGRHIKAALQRVQEGKVPSAQRGRTNTAEPSTGNAVDSISPNKRAKAAAITPVSAAAGTHAARAPAAKPGAQSQWGAKRDAEVEDEHERGASLHSAEPAAEPGARRRGLTPSGTR</sequence>
<keyword evidence="3" id="KW-0812">Transmembrane</keyword>
<dbReference type="EMBL" id="JAGTXO010000016">
    <property type="protein sequence ID" value="KAG8463347.1"/>
    <property type="molecule type" value="Genomic_DNA"/>
</dbReference>
<dbReference type="InterPro" id="IPR009030">
    <property type="entry name" value="Growth_fac_rcpt_cys_sf"/>
</dbReference>
<feature type="transmembrane region" description="Helical" evidence="3">
    <location>
        <begin position="1346"/>
        <end position="1371"/>
    </location>
</feature>
<feature type="transmembrane region" description="Helical" evidence="3">
    <location>
        <begin position="1196"/>
        <end position="1226"/>
    </location>
</feature>
<protein>
    <recommendedName>
        <fullName evidence="9">Tyrosine-protein kinase ephrin type A/B receptor-like domain-containing protein</fullName>
    </recommendedName>
</protein>
<feature type="chain" id="PRO_5035308198" description="Tyrosine-protein kinase ephrin type A/B receptor-like domain-containing protein" evidence="4">
    <location>
        <begin position="21"/>
        <end position="1685"/>
    </location>
</feature>
<feature type="signal peptide" evidence="4">
    <location>
        <begin position="1"/>
        <end position="20"/>
    </location>
</feature>
<dbReference type="InterPro" id="IPR024370">
    <property type="entry name" value="PBP_domain"/>
</dbReference>
<dbReference type="OrthoDB" id="6226411at2759"/>
<keyword evidence="8" id="KW-1185">Reference proteome</keyword>
<gene>
    <name evidence="7" type="ORF">KFE25_004858</name>
</gene>
<evidence type="ECO:0000256" key="3">
    <source>
        <dbReference type="SAM" id="Phobius"/>
    </source>
</evidence>
<feature type="region of interest" description="Disordered" evidence="2">
    <location>
        <begin position="1629"/>
        <end position="1685"/>
    </location>
</feature>
<dbReference type="PANTHER" id="PTHR42996">
    <property type="entry name" value="PHOSPHATE-BINDING PROTEIN PSTS"/>
    <property type="match status" value="1"/>
</dbReference>
<feature type="compositionally biased region" description="Polar residues" evidence="2">
    <location>
        <begin position="1592"/>
        <end position="1611"/>
    </location>
</feature>
<feature type="compositionally biased region" description="Basic and acidic residues" evidence="2">
    <location>
        <begin position="1647"/>
        <end position="1661"/>
    </location>
</feature>
<evidence type="ECO:0000313" key="8">
    <source>
        <dbReference type="Proteomes" id="UP000751190"/>
    </source>
</evidence>
<feature type="compositionally biased region" description="Low complexity" evidence="2">
    <location>
        <begin position="1629"/>
        <end position="1641"/>
    </location>
</feature>
<keyword evidence="4" id="KW-0732">Signal</keyword>
<organism evidence="7 8">
    <name type="scientific">Diacronema lutheri</name>
    <name type="common">Unicellular marine alga</name>
    <name type="synonym">Monochrysis lutheri</name>
    <dbReference type="NCBI Taxonomy" id="2081491"/>
    <lineage>
        <taxon>Eukaryota</taxon>
        <taxon>Haptista</taxon>
        <taxon>Haptophyta</taxon>
        <taxon>Pavlovophyceae</taxon>
        <taxon>Pavlovales</taxon>
        <taxon>Pavlovaceae</taxon>
        <taxon>Diacronema</taxon>
    </lineage>
</organism>
<evidence type="ECO:0008006" key="9">
    <source>
        <dbReference type="Google" id="ProtNLM"/>
    </source>
</evidence>
<dbReference type="InterPro" id="IPR011641">
    <property type="entry name" value="Tyr-kin_ephrin_A/B_rcpt-like"/>
</dbReference>
<feature type="region of interest" description="Disordered" evidence="2">
    <location>
        <begin position="1581"/>
        <end position="1614"/>
    </location>
</feature>
<comment type="similarity">
    <text evidence="1">Belongs to the PstS family.</text>
</comment>
<keyword evidence="3" id="KW-1133">Transmembrane helix</keyword>
<feature type="domain" description="Tyrosine-protein kinase ephrin type A/B receptor-like" evidence="5">
    <location>
        <begin position="859"/>
        <end position="901"/>
    </location>
</feature>
<feature type="transmembrane region" description="Helical" evidence="3">
    <location>
        <begin position="1247"/>
        <end position="1267"/>
    </location>
</feature>
<evidence type="ECO:0000259" key="5">
    <source>
        <dbReference type="Pfam" id="PF07699"/>
    </source>
</evidence>
<dbReference type="Pfam" id="PF07699">
    <property type="entry name" value="Ephrin_rec_like"/>
    <property type="match status" value="1"/>
</dbReference>
<proteinExistence type="inferred from homology"/>
<dbReference type="Gene3D" id="2.10.50.10">
    <property type="entry name" value="Tumor Necrosis Factor Receptor, subunit A, domain 2"/>
    <property type="match status" value="2"/>
</dbReference>
<dbReference type="Pfam" id="PF12849">
    <property type="entry name" value="PBP_like_2"/>
    <property type="match status" value="2"/>
</dbReference>
<comment type="caution">
    <text evidence="7">The sequence shown here is derived from an EMBL/GenBank/DDBJ whole genome shotgun (WGS) entry which is preliminary data.</text>
</comment>
<evidence type="ECO:0000256" key="1">
    <source>
        <dbReference type="ARBA" id="ARBA00008725"/>
    </source>
</evidence>
<feature type="domain" description="PBP" evidence="6">
    <location>
        <begin position="502"/>
        <end position="656"/>
    </location>
</feature>
<evidence type="ECO:0000256" key="4">
    <source>
        <dbReference type="SAM" id="SignalP"/>
    </source>
</evidence>
<dbReference type="CDD" id="cd00185">
    <property type="entry name" value="TNFRSF"/>
    <property type="match status" value="1"/>
</dbReference>
<name>A0A8J5XG98_DIALT</name>
<feature type="transmembrane region" description="Helical" evidence="3">
    <location>
        <begin position="1273"/>
        <end position="1290"/>
    </location>
</feature>
<dbReference type="SUPFAM" id="SSF57184">
    <property type="entry name" value="Growth factor receptor domain"/>
    <property type="match status" value="1"/>
</dbReference>
<reference evidence="7" key="1">
    <citation type="submission" date="2021-05" db="EMBL/GenBank/DDBJ databases">
        <title>The genome of the haptophyte Pavlova lutheri (Diacronema luteri, Pavlovales) - a model for lipid biosynthesis in eukaryotic algae.</title>
        <authorList>
            <person name="Hulatt C.J."/>
            <person name="Posewitz M.C."/>
        </authorList>
    </citation>
    <scope>NUCLEOTIDE SEQUENCE</scope>
    <source>
        <strain evidence="7">NIVA-4/92</strain>
    </source>
</reference>
<dbReference type="SMART" id="SM01411">
    <property type="entry name" value="Ephrin_rec_like"/>
    <property type="match status" value="3"/>
</dbReference>
<evidence type="ECO:0000256" key="2">
    <source>
        <dbReference type="SAM" id="MobiDB-lite"/>
    </source>
</evidence>
<evidence type="ECO:0000259" key="6">
    <source>
        <dbReference type="Pfam" id="PF12849"/>
    </source>
</evidence>
<feature type="transmembrane region" description="Helical" evidence="3">
    <location>
        <begin position="1302"/>
        <end position="1326"/>
    </location>
</feature>
<dbReference type="SUPFAM" id="SSF53850">
    <property type="entry name" value="Periplasmic binding protein-like II"/>
    <property type="match status" value="2"/>
</dbReference>
<accession>A0A8J5XG98</accession>